<evidence type="ECO:0000256" key="7">
    <source>
        <dbReference type="HAMAP-Rule" id="MF_03179"/>
    </source>
</evidence>
<evidence type="ECO:0000256" key="2">
    <source>
        <dbReference type="ARBA" id="ARBA00022679"/>
    </source>
</evidence>
<comment type="cofactor">
    <cofactor evidence="7">
        <name>a divalent metal cation</name>
        <dbReference type="ChEBI" id="CHEBI:60240"/>
    </cofactor>
    <text evidence="7">Binds 1 divalent metal cation per subunit.</text>
</comment>
<comment type="subunit">
    <text evidence="7">Homodimer.</text>
</comment>
<name>A0A433QTV0_9FUNG</name>
<comment type="function">
    <text evidence="7">Required for the formation of a threonylcarbamoyl group on adenosine at position 37 (t(6)A37) in mitochondrial tRNAs that read codons beginning with adenine. Probably involved in the transfer of the threonylcarbamoyl moiety of threonylcarbamoyl-AMP (TC-AMP) to the N6 group of A37. Involved in mitochondrial genome maintenance.</text>
</comment>
<dbReference type="Pfam" id="PF00814">
    <property type="entry name" value="TsaD"/>
    <property type="match status" value="1"/>
</dbReference>
<keyword evidence="7" id="KW-0496">Mitochondrion</keyword>
<dbReference type="PANTHER" id="PTHR11735:SF6">
    <property type="entry name" value="TRNA N6-ADENOSINE THREONYLCARBAMOYLTRANSFERASE, MITOCHONDRIAL"/>
    <property type="match status" value="1"/>
</dbReference>
<dbReference type="GO" id="GO:0072670">
    <property type="term" value="P:mitochondrial tRNA threonylcarbamoyladenosine modification"/>
    <property type="evidence" value="ECO:0007669"/>
    <property type="project" value="TreeGrafter"/>
</dbReference>
<keyword evidence="3 7" id="KW-0819">tRNA processing</keyword>
<dbReference type="EMBL" id="RBNJ01001375">
    <property type="protein sequence ID" value="RUS33222.1"/>
    <property type="molecule type" value="Genomic_DNA"/>
</dbReference>
<gene>
    <name evidence="9" type="ORF">BC938DRAFT_472542</name>
</gene>
<dbReference type="AlphaFoldDB" id="A0A433QTV0"/>
<reference evidence="9 10" key="1">
    <citation type="journal article" date="2018" name="New Phytol.">
        <title>Phylogenomics of Endogonaceae and evolution of mycorrhizas within Mucoromycota.</title>
        <authorList>
            <person name="Chang Y."/>
            <person name="Desiro A."/>
            <person name="Na H."/>
            <person name="Sandor L."/>
            <person name="Lipzen A."/>
            <person name="Clum A."/>
            <person name="Barry K."/>
            <person name="Grigoriev I.V."/>
            <person name="Martin F.M."/>
            <person name="Stajich J.E."/>
            <person name="Smith M.E."/>
            <person name="Bonito G."/>
            <person name="Spatafora J.W."/>
        </authorList>
    </citation>
    <scope>NUCLEOTIDE SEQUENCE [LARGE SCALE GENOMIC DNA]</scope>
    <source>
        <strain evidence="9 10">AD002</strain>
    </source>
</reference>
<dbReference type="GO" id="GO:0061711">
    <property type="term" value="F:tRNA N(6)-L-threonylcarbamoyladenine synthase activity"/>
    <property type="evidence" value="ECO:0007669"/>
    <property type="project" value="UniProtKB-EC"/>
</dbReference>
<evidence type="ECO:0000256" key="1">
    <source>
        <dbReference type="ARBA" id="ARBA00012156"/>
    </source>
</evidence>
<evidence type="ECO:0000256" key="4">
    <source>
        <dbReference type="ARBA" id="ARBA00022723"/>
    </source>
</evidence>
<keyword evidence="10" id="KW-1185">Reference proteome</keyword>
<dbReference type="GO" id="GO:0046872">
    <property type="term" value="F:metal ion binding"/>
    <property type="evidence" value="ECO:0007669"/>
    <property type="project" value="UniProtKB-KW"/>
</dbReference>
<comment type="catalytic activity">
    <reaction evidence="6 7">
        <text>L-threonylcarbamoyladenylate + adenosine(37) in tRNA = N(6)-L-threonylcarbamoyladenosine(37) in tRNA + AMP + H(+)</text>
        <dbReference type="Rhea" id="RHEA:37059"/>
        <dbReference type="Rhea" id="RHEA-COMP:10162"/>
        <dbReference type="Rhea" id="RHEA-COMP:10163"/>
        <dbReference type="ChEBI" id="CHEBI:15378"/>
        <dbReference type="ChEBI" id="CHEBI:73682"/>
        <dbReference type="ChEBI" id="CHEBI:74411"/>
        <dbReference type="ChEBI" id="CHEBI:74418"/>
        <dbReference type="ChEBI" id="CHEBI:456215"/>
        <dbReference type="EC" id="2.3.1.234"/>
    </reaction>
</comment>
<evidence type="ECO:0000313" key="9">
    <source>
        <dbReference type="EMBL" id="RUS33222.1"/>
    </source>
</evidence>
<dbReference type="HAMAP" id="MF_01445">
    <property type="entry name" value="TsaD"/>
    <property type="match status" value="1"/>
</dbReference>
<dbReference type="GO" id="GO:0008233">
    <property type="term" value="F:peptidase activity"/>
    <property type="evidence" value="ECO:0007669"/>
    <property type="project" value="UniProtKB-KW"/>
</dbReference>
<dbReference type="GO" id="GO:0006508">
    <property type="term" value="P:proteolysis"/>
    <property type="evidence" value="ECO:0007669"/>
    <property type="project" value="UniProtKB-KW"/>
</dbReference>
<comment type="caution">
    <text evidence="9">The sequence shown here is derived from an EMBL/GenBank/DDBJ whole genome shotgun (WGS) entry which is preliminary data.</text>
</comment>
<evidence type="ECO:0000256" key="3">
    <source>
        <dbReference type="ARBA" id="ARBA00022694"/>
    </source>
</evidence>
<organism evidence="9 10">
    <name type="scientific">Jimgerdemannia flammicorona</name>
    <dbReference type="NCBI Taxonomy" id="994334"/>
    <lineage>
        <taxon>Eukaryota</taxon>
        <taxon>Fungi</taxon>
        <taxon>Fungi incertae sedis</taxon>
        <taxon>Mucoromycota</taxon>
        <taxon>Mucoromycotina</taxon>
        <taxon>Endogonomycetes</taxon>
        <taxon>Endogonales</taxon>
        <taxon>Endogonaceae</taxon>
        <taxon>Jimgerdemannia</taxon>
    </lineage>
</organism>
<keyword evidence="9" id="KW-0378">Hydrolase</keyword>
<dbReference type="CDD" id="cd24134">
    <property type="entry name" value="ASKHA_NBD_OSGEPL1_QRI7_euk"/>
    <property type="match status" value="1"/>
</dbReference>
<dbReference type="Gene3D" id="3.30.420.40">
    <property type="match status" value="2"/>
</dbReference>
<evidence type="ECO:0000256" key="6">
    <source>
        <dbReference type="ARBA" id="ARBA00048117"/>
    </source>
</evidence>
<dbReference type="InterPro" id="IPR000905">
    <property type="entry name" value="Gcp-like_dom"/>
</dbReference>
<dbReference type="PRINTS" id="PR00789">
    <property type="entry name" value="OSIALOPTASE"/>
</dbReference>
<dbReference type="Proteomes" id="UP000274822">
    <property type="component" value="Unassembled WGS sequence"/>
</dbReference>
<dbReference type="InterPro" id="IPR022450">
    <property type="entry name" value="TsaD"/>
</dbReference>
<dbReference type="InterPro" id="IPR017861">
    <property type="entry name" value="KAE1/TsaD"/>
</dbReference>
<keyword evidence="4 7" id="KW-0479">Metal-binding</keyword>
<comment type="subcellular location">
    <subcellularLocation>
        <location evidence="7">Mitochondrion</location>
    </subcellularLocation>
</comment>
<proteinExistence type="inferred from homology"/>
<dbReference type="PANTHER" id="PTHR11735">
    <property type="entry name" value="TRNA N6-ADENOSINE THREONYLCARBAMOYLTRANSFERASE"/>
    <property type="match status" value="1"/>
</dbReference>
<evidence type="ECO:0000256" key="5">
    <source>
        <dbReference type="ARBA" id="ARBA00023315"/>
    </source>
</evidence>
<comment type="similarity">
    <text evidence="7">Belongs to the KAE1 / TsaD family.</text>
</comment>
<keyword evidence="2 7" id="KW-0808">Transferase</keyword>
<keyword evidence="5 7" id="KW-0012">Acyltransferase</keyword>
<evidence type="ECO:0000259" key="8">
    <source>
        <dbReference type="Pfam" id="PF00814"/>
    </source>
</evidence>
<protein>
    <recommendedName>
        <fullName evidence="1">N(6)-L-threonylcarbamoyladenine synthase</fullName>
        <ecNumber evidence="1">2.3.1.234</ecNumber>
    </recommendedName>
</protein>
<dbReference type="NCBIfam" id="TIGR00329">
    <property type="entry name" value="gcp_kae1"/>
    <property type="match status" value="1"/>
</dbReference>
<evidence type="ECO:0000313" key="10">
    <source>
        <dbReference type="Proteomes" id="UP000274822"/>
    </source>
</evidence>
<dbReference type="EC" id="2.3.1.234" evidence="1"/>
<dbReference type="InterPro" id="IPR043129">
    <property type="entry name" value="ATPase_NBD"/>
</dbReference>
<feature type="domain" description="Gcp-like" evidence="8">
    <location>
        <begin position="55"/>
        <end position="371"/>
    </location>
</feature>
<dbReference type="SUPFAM" id="SSF53067">
    <property type="entry name" value="Actin-like ATPase domain"/>
    <property type="match status" value="1"/>
</dbReference>
<sequence length="402" mass="43326">MFNPFRIGLARYRRHSRLPSLSLRHTHTNPIITVLGIETSCDDTSAAVVTSDRRILSECIRHQHVDHELTGGIVPSIAAKRHSENLPGVICEALEMAKVRVEDLDAIAVTRGPGMGPCLAVGVNAAATLAAEAHALTARLTTPICQTTSNSPTTDPYSPSFPFLTLLISGGHTLLLLAHSLNTYTKLGTTLDDAVGEAIDKTSRLLRLPWATMGPGAALEIAAARGNPDRFGPRLPIPMNMGSRSKEIFFSFSGIKAAVARLVEKEVDLESARDVDDLAAAFQGVCIDHLVRKTALAIERCRGEMGIQLSSLVVSGGVASNEVVRSRCVSVCFHRINTHARRLTALAAKHSLPLVCPPPRLCTDNGVMIAWTGVERFRAGLVDGYNMGIMPKWPIETLKNRG</sequence>
<keyword evidence="9" id="KW-0645">Protease</keyword>
<dbReference type="GO" id="GO:0005739">
    <property type="term" value="C:mitochondrion"/>
    <property type="evidence" value="ECO:0007669"/>
    <property type="project" value="UniProtKB-SubCell"/>
</dbReference>
<accession>A0A433QTV0</accession>